<accession>A0A1G7EBM2</accession>
<organism evidence="1 2">
    <name type="scientific">Bhargavaea beijingensis</name>
    <dbReference type="NCBI Taxonomy" id="426756"/>
    <lineage>
        <taxon>Bacteria</taxon>
        <taxon>Bacillati</taxon>
        <taxon>Bacillota</taxon>
        <taxon>Bacilli</taxon>
        <taxon>Bacillales</taxon>
        <taxon>Caryophanaceae</taxon>
        <taxon>Bhargavaea</taxon>
    </lineage>
</organism>
<evidence type="ECO:0000313" key="2">
    <source>
        <dbReference type="Proteomes" id="UP000198823"/>
    </source>
</evidence>
<dbReference type="Proteomes" id="UP000198823">
    <property type="component" value="Unassembled WGS sequence"/>
</dbReference>
<name>A0A1G7EBM2_9BACL</name>
<proteinExistence type="predicted"/>
<dbReference type="AlphaFoldDB" id="A0A1G7EBM2"/>
<evidence type="ECO:0000313" key="1">
    <source>
        <dbReference type="EMBL" id="SDE60775.1"/>
    </source>
</evidence>
<gene>
    <name evidence="1" type="ORF">SAMN04488126_1131</name>
</gene>
<protein>
    <submittedName>
        <fullName evidence="1">Uncharacterized protein</fullName>
    </submittedName>
</protein>
<dbReference type="EMBL" id="FNAR01000013">
    <property type="protein sequence ID" value="SDE60775.1"/>
    <property type="molecule type" value="Genomic_DNA"/>
</dbReference>
<reference evidence="1 2" key="1">
    <citation type="submission" date="2016-10" db="EMBL/GenBank/DDBJ databases">
        <authorList>
            <person name="de Groot N.N."/>
        </authorList>
    </citation>
    <scope>NUCLEOTIDE SEQUENCE [LARGE SCALE GENOMIC DNA]</scope>
    <source>
        <strain evidence="1 2">CGMCC 1.6762</strain>
    </source>
</reference>
<sequence length="79" mass="9112">MEKKKTADNGVIYSLCLQSETDPERVFRIRFSLSDDDEIAAWDGLPFRHFDVVQDKAVFREGRHADHVDGEVLLRHIIG</sequence>